<dbReference type="SMART" id="SM00355">
    <property type="entry name" value="ZnF_C2H2"/>
    <property type="match status" value="1"/>
</dbReference>
<dbReference type="EMBL" id="LGEX01000018">
    <property type="protein sequence ID" value="KUK06897.1"/>
    <property type="molecule type" value="Genomic_DNA"/>
</dbReference>
<dbReference type="AlphaFoldDB" id="A0A101DCW7"/>
<evidence type="ECO:0000313" key="5">
    <source>
        <dbReference type="Proteomes" id="UP000054307"/>
    </source>
</evidence>
<dbReference type="PROSITE" id="PS00028">
    <property type="entry name" value="ZINC_FINGER_C2H2_1"/>
    <property type="match status" value="1"/>
</dbReference>
<comment type="caution">
    <text evidence="2">The sequence shown here is derived from an EMBL/GenBank/DDBJ whole genome shotgun (WGS) entry which is preliminary data.</text>
</comment>
<evidence type="ECO:0000313" key="4">
    <source>
        <dbReference type="Proteomes" id="UP000054015"/>
    </source>
</evidence>
<dbReference type="InterPro" id="IPR036236">
    <property type="entry name" value="Znf_C2H2_sf"/>
</dbReference>
<evidence type="ECO:0000313" key="2">
    <source>
        <dbReference type="EMBL" id="KUJ93246.1"/>
    </source>
</evidence>
<dbReference type="InterPro" id="IPR013087">
    <property type="entry name" value="Znf_C2H2_type"/>
</dbReference>
<feature type="domain" description="C2H2-type" evidence="1">
    <location>
        <begin position="2"/>
        <end position="25"/>
    </location>
</feature>
<accession>A0A101DCW7</accession>
<dbReference type="OMA" id="SHETKFG"/>
<sequence>MPECPYCGRWFKTKRGLNQHIAKSHETKFGGVRVLDPTTIDPLGAAERRAERKKKRKKGFGLW</sequence>
<reference evidence="4 5" key="2">
    <citation type="journal article" date="2015" name="MBio">
        <title>Genome-Resolved Metagenomic Analysis Reveals Roles for Candidate Phyla and Other Microbial Community Members in Biogeochemical Transformations in Oil Reservoirs.</title>
        <authorList>
            <person name="Hu P."/>
            <person name="Tom L."/>
            <person name="Singh A."/>
            <person name="Thomas B.C."/>
            <person name="Baker B.J."/>
            <person name="Piceno Y.M."/>
            <person name="Andersen G.L."/>
            <person name="Banfield J.F."/>
        </authorList>
    </citation>
    <scope>NUCLEOTIDE SEQUENCE [LARGE SCALE GENOMIC DNA]</scope>
</reference>
<organism evidence="2 5">
    <name type="scientific">Archaeoglobus fulgidus</name>
    <dbReference type="NCBI Taxonomy" id="2234"/>
    <lineage>
        <taxon>Archaea</taxon>
        <taxon>Methanobacteriati</taxon>
        <taxon>Methanobacteriota</taxon>
        <taxon>Archaeoglobi</taxon>
        <taxon>Archaeoglobales</taxon>
        <taxon>Archaeoglobaceae</taxon>
        <taxon>Archaeoglobus</taxon>
    </lineage>
</organism>
<dbReference type="Gene3D" id="3.30.160.60">
    <property type="entry name" value="Classic Zinc Finger"/>
    <property type="match status" value="1"/>
</dbReference>
<evidence type="ECO:0000259" key="1">
    <source>
        <dbReference type="PROSITE" id="PS50157"/>
    </source>
</evidence>
<proteinExistence type="predicted"/>
<dbReference type="EMBL" id="LGEQ01000030">
    <property type="protein sequence ID" value="KUJ93246.1"/>
    <property type="molecule type" value="Genomic_DNA"/>
</dbReference>
<dbReference type="Proteomes" id="UP000054015">
    <property type="component" value="Unassembled WGS sequence"/>
</dbReference>
<name>A0A101DCW7_ARCFL</name>
<reference evidence="2" key="1">
    <citation type="journal article" date="2015" name="MBio">
        <title>Genome-resolved metagenomic analysis reveals roles for candidate phyla and other microbial community members in biogeochemical transformations in oil reservoirs.</title>
        <authorList>
            <person name="Hu P."/>
            <person name="Tom L."/>
            <person name="Singh A."/>
            <person name="Thomas B.C."/>
            <person name="Baker B.J."/>
            <person name="Piceno Y.M."/>
            <person name="Andersen G.L."/>
            <person name="Banfield J.F."/>
        </authorList>
    </citation>
    <scope>NUCLEOTIDE SEQUENCE [LARGE SCALE GENOMIC DNA]</scope>
    <source>
        <strain evidence="3">49_2300</strain>
        <strain evidence="2">49_95</strain>
    </source>
</reference>
<evidence type="ECO:0000313" key="3">
    <source>
        <dbReference type="EMBL" id="KUK06897.1"/>
    </source>
</evidence>
<dbReference type="SUPFAM" id="SSF57667">
    <property type="entry name" value="beta-beta-alpha zinc fingers"/>
    <property type="match status" value="1"/>
</dbReference>
<dbReference type="Pfam" id="PF13894">
    <property type="entry name" value="zf-C2H2_4"/>
    <property type="match status" value="1"/>
</dbReference>
<gene>
    <name evidence="2" type="ORF">XD40_1584</name>
    <name evidence="3" type="ORF">XD48_0893</name>
</gene>
<protein>
    <recommendedName>
        <fullName evidence="1">C2H2-type domain-containing protein</fullName>
    </recommendedName>
</protein>
<dbReference type="PATRIC" id="fig|2234.6.peg.106"/>
<dbReference type="PROSITE" id="PS50157">
    <property type="entry name" value="ZINC_FINGER_C2H2_2"/>
    <property type="match status" value="1"/>
</dbReference>
<dbReference type="Proteomes" id="UP000054307">
    <property type="component" value="Unassembled WGS sequence"/>
</dbReference>